<organism evidence="8 9">
    <name type="scientific">Steinernema carpocapsae</name>
    <name type="common">Entomopathogenic nematode</name>
    <dbReference type="NCBI Taxonomy" id="34508"/>
    <lineage>
        <taxon>Eukaryota</taxon>
        <taxon>Metazoa</taxon>
        <taxon>Ecdysozoa</taxon>
        <taxon>Nematoda</taxon>
        <taxon>Chromadorea</taxon>
        <taxon>Rhabditida</taxon>
        <taxon>Tylenchina</taxon>
        <taxon>Panagrolaimomorpha</taxon>
        <taxon>Strongyloidoidea</taxon>
        <taxon>Steinernematidae</taxon>
        <taxon>Steinernema</taxon>
    </lineage>
</organism>
<name>A0A4U5MRM1_STECR</name>
<reference evidence="8 9" key="1">
    <citation type="journal article" date="2015" name="Genome Biol.">
        <title>Comparative genomics of Steinernema reveals deeply conserved gene regulatory networks.</title>
        <authorList>
            <person name="Dillman A.R."/>
            <person name="Macchietto M."/>
            <person name="Porter C.F."/>
            <person name="Rogers A."/>
            <person name="Williams B."/>
            <person name="Antoshechkin I."/>
            <person name="Lee M.M."/>
            <person name="Goodwin Z."/>
            <person name="Lu X."/>
            <person name="Lewis E.E."/>
            <person name="Goodrich-Blair H."/>
            <person name="Stock S.P."/>
            <person name="Adams B.J."/>
            <person name="Sternberg P.W."/>
            <person name="Mortazavi A."/>
        </authorList>
    </citation>
    <scope>NUCLEOTIDE SEQUENCE [LARGE SCALE GENOMIC DNA]</scope>
    <source>
        <strain evidence="8 9">ALL</strain>
    </source>
</reference>
<evidence type="ECO:0000256" key="5">
    <source>
        <dbReference type="ARBA" id="ARBA00023136"/>
    </source>
</evidence>
<dbReference type="Proteomes" id="UP000298663">
    <property type="component" value="Unassembled WGS sequence"/>
</dbReference>
<keyword evidence="4 6" id="KW-1133">Transmembrane helix</keyword>
<dbReference type="SUPFAM" id="SSF100895">
    <property type="entry name" value="Kazal-type serine protease inhibitors"/>
    <property type="match status" value="1"/>
</dbReference>
<gene>
    <name evidence="8" type="ORF">L596_019804</name>
</gene>
<dbReference type="Pfam" id="PF03137">
    <property type="entry name" value="OATP"/>
    <property type="match status" value="2"/>
</dbReference>
<dbReference type="GO" id="GO:0016323">
    <property type="term" value="C:basolateral plasma membrane"/>
    <property type="evidence" value="ECO:0007669"/>
    <property type="project" value="TreeGrafter"/>
</dbReference>
<dbReference type="PROSITE" id="PS51465">
    <property type="entry name" value="KAZAL_2"/>
    <property type="match status" value="1"/>
</dbReference>
<protein>
    <recommendedName>
        <fullName evidence="7">Kazal-like domain-containing protein</fullName>
    </recommendedName>
</protein>
<dbReference type="AlphaFoldDB" id="A0A4U5MRM1"/>
<dbReference type="GO" id="GO:0015347">
    <property type="term" value="F:sodium-independent organic anion transmembrane transporter activity"/>
    <property type="evidence" value="ECO:0007669"/>
    <property type="project" value="TreeGrafter"/>
</dbReference>
<comment type="caution">
    <text evidence="8">The sequence shown here is derived from an EMBL/GenBank/DDBJ whole genome shotgun (WGS) entry which is preliminary data.</text>
</comment>
<reference evidence="8 9" key="2">
    <citation type="journal article" date="2019" name="G3 (Bethesda)">
        <title>Hybrid Assembly of the Genome of the Entomopathogenic Nematode Steinernema carpocapsae Identifies the X-Chromosome.</title>
        <authorList>
            <person name="Serra L."/>
            <person name="Macchietto M."/>
            <person name="Macias-Munoz A."/>
            <person name="McGill C.J."/>
            <person name="Rodriguez I.M."/>
            <person name="Rodriguez B."/>
            <person name="Murad R."/>
            <person name="Mortazavi A."/>
        </authorList>
    </citation>
    <scope>NUCLEOTIDE SEQUENCE [LARGE SCALE GENOMIC DNA]</scope>
    <source>
        <strain evidence="8 9">ALL</strain>
    </source>
</reference>
<keyword evidence="2" id="KW-1003">Cell membrane</keyword>
<feature type="transmembrane region" description="Helical" evidence="6">
    <location>
        <begin position="38"/>
        <end position="62"/>
    </location>
</feature>
<dbReference type="PANTHER" id="PTHR11388">
    <property type="entry name" value="ORGANIC ANION TRANSPORTER"/>
    <property type="match status" value="1"/>
</dbReference>
<proteinExistence type="predicted"/>
<dbReference type="PANTHER" id="PTHR11388:SF76">
    <property type="entry name" value="SOLUTE CARRIER ORGANIC ANION TRANSPORTER FAMILY MEMBER"/>
    <property type="match status" value="1"/>
</dbReference>
<dbReference type="InterPro" id="IPR036058">
    <property type="entry name" value="Kazal_dom_sf"/>
</dbReference>
<feature type="transmembrane region" description="Helical" evidence="6">
    <location>
        <begin position="189"/>
        <end position="214"/>
    </location>
</feature>
<evidence type="ECO:0000259" key="7">
    <source>
        <dbReference type="PROSITE" id="PS51465"/>
    </source>
</evidence>
<evidence type="ECO:0000313" key="9">
    <source>
        <dbReference type="Proteomes" id="UP000298663"/>
    </source>
</evidence>
<sequence>MGPVCGFLVGSVANKLFFTFPAKAPSGLSPNDPTWIGAWWSGYLVIGLLGITPSLLLCFYPARGDYEESYSKALFIATVSTLNYMAFASKTLFGCTSVVSQIGETGKLTRFNYSNGCNMGCSCEGAQLYPVCDSTGLAYYSPCHAGCRDALVKNAEEHNLEFTNCDCVADGIGSVSKHFCHDDCSNMTILFFVFSAMGALIAGLGMVPGLLVLIRSVPPATRSIALGVHAFVISLLGTLPSPVIWGALIDSACLVWDKTCGKRGTCNIYDTEALRIKMHTIYVMIRIVAMFADGMFPDARCVPSGVTLKTMVHWVARQRRISKI</sequence>
<feature type="domain" description="Kazal-like" evidence="7">
    <location>
        <begin position="111"/>
        <end position="166"/>
    </location>
</feature>
<evidence type="ECO:0000256" key="4">
    <source>
        <dbReference type="ARBA" id="ARBA00022989"/>
    </source>
</evidence>
<dbReference type="InterPro" id="IPR004156">
    <property type="entry name" value="OATP"/>
</dbReference>
<evidence type="ECO:0000313" key="8">
    <source>
        <dbReference type="EMBL" id="TKR72336.1"/>
    </source>
</evidence>
<dbReference type="EMBL" id="AZBU02000006">
    <property type="protein sequence ID" value="TKR72336.1"/>
    <property type="molecule type" value="Genomic_DNA"/>
</dbReference>
<comment type="subcellular location">
    <subcellularLocation>
        <location evidence="1">Cell membrane</location>
        <topology evidence="1">Multi-pass membrane protein</topology>
    </subcellularLocation>
</comment>
<keyword evidence="3 6" id="KW-0812">Transmembrane</keyword>
<dbReference type="OrthoDB" id="5062115at2759"/>
<evidence type="ECO:0000256" key="6">
    <source>
        <dbReference type="SAM" id="Phobius"/>
    </source>
</evidence>
<accession>A0A4U5MRM1</accession>
<evidence type="ECO:0000256" key="1">
    <source>
        <dbReference type="ARBA" id="ARBA00004651"/>
    </source>
</evidence>
<dbReference type="GO" id="GO:0043252">
    <property type="term" value="P:sodium-independent organic anion transport"/>
    <property type="evidence" value="ECO:0007669"/>
    <property type="project" value="TreeGrafter"/>
</dbReference>
<keyword evidence="9" id="KW-1185">Reference proteome</keyword>
<evidence type="ECO:0000256" key="2">
    <source>
        <dbReference type="ARBA" id="ARBA00022475"/>
    </source>
</evidence>
<dbReference type="InterPro" id="IPR002350">
    <property type="entry name" value="Kazal_dom"/>
</dbReference>
<evidence type="ECO:0000256" key="3">
    <source>
        <dbReference type="ARBA" id="ARBA00022692"/>
    </source>
</evidence>
<feature type="transmembrane region" description="Helical" evidence="6">
    <location>
        <begin position="226"/>
        <end position="248"/>
    </location>
</feature>
<keyword evidence="5 6" id="KW-0472">Membrane</keyword>